<proteinExistence type="predicted"/>
<evidence type="ECO:0000313" key="1">
    <source>
        <dbReference type="EMBL" id="GMR30643.1"/>
    </source>
</evidence>
<dbReference type="Proteomes" id="UP001328107">
    <property type="component" value="Unassembled WGS sequence"/>
</dbReference>
<dbReference type="EMBL" id="BTRK01000001">
    <property type="protein sequence ID" value="GMR30643.1"/>
    <property type="molecule type" value="Genomic_DNA"/>
</dbReference>
<gene>
    <name evidence="1" type="ORF">PMAYCL1PPCAC_00838</name>
</gene>
<dbReference type="AlphaFoldDB" id="A0AAN4Z2B2"/>
<name>A0AAN4Z2B2_9BILA</name>
<feature type="non-terminal residue" evidence="1">
    <location>
        <position position="154"/>
    </location>
</feature>
<comment type="caution">
    <text evidence="1">The sequence shown here is derived from an EMBL/GenBank/DDBJ whole genome shotgun (WGS) entry which is preliminary data.</text>
</comment>
<keyword evidence="2" id="KW-1185">Reference proteome</keyword>
<reference evidence="2" key="1">
    <citation type="submission" date="2022-10" db="EMBL/GenBank/DDBJ databases">
        <title>Genome assembly of Pristionchus species.</title>
        <authorList>
            <person name="Yoshida K."/>
            <person name="Sommer R.J."/>
        </authorList>
    </citation>
    <scope>NUCLEOTIDE SEQUENCE [LARGE SCALE GENOMIC DNA]</scope>
    <source>
        <strain evidence="2">RS5460</strain>
    </source>
</reference>
<evidence type="ECO:0000313" key="2">
    <source>
        <dbReference type="Proteomes" id="UP001328107"/>
    </source>
</evidence>
<protein>
    <submittedName>
        <fullName evidence="1">Uncharacterized protein</fullName>
    </submittedName>
</protein>
<organism evidence="1 2">
    <name type="scientific">Pristionchus mayeri</name>
    <dbReference type="NCBI Taxonomy" id="1317129"/>
    <lineage>
        <taxon>Eukaryota</taxon>
        <taxon>Metazoa</taxon>
        <taxon>Ecdysozoa</taxon>
        <taxon>Nematoda</taxon>
        <taxon>Chromadorea</taxon>
        <taxon>Rhabditida</taxon>
        <taxon>Rhabditina</taxon>
        <taxon>Diplogasteromorpha</taxon>
        <taxon>Diplogasteroidea</taxon>
        <taxon>Neodiplogasteridae</taxon>
        <taxon>Pristionchus</taxon>
    </lineage>
</organism>
<sequence length="154" mass="16700">MDLSNLKLGQVFELPEDDAPYILSNQGPENPSFILYAVEKGSMNYNTKVLYLTIQDTITYKPTDDKLLTVLSQSGVVRFSDFGGDFSGAPPAVYAAGFDALIGCRPVFNGMSASYMANTNFPVYSPMTTIDFKKTGSDRSVQLSSAIVATLILV</sequence>
<accession>A0AAN4Z2B2</accession>